<evidence type="ECO:0008006" key="6">
    <source>
        <dbReference type="Google" id="ProtNLM"/>
    </source>
</evidence>
<evidence type="ECO:0000313" key="2">
    <source>
        <dbReference type="EMBL" id="MRG99636.1"/>
    </source>
</evidence>
<dbReference type="Proteomes" id="UP000439314">
    <property type="component" value="Unassembled WGS sequence"/>
</dbReference>
<dbReference type="AlphaFoldDB" id="A0A6N7Q8M0"/>
<keyword evidence="1" id="KW-0732">Signal</keyword>
<dbReference type="Proteomes" id="UP000437931">
    <property type="component" value="Unassembled WGS sequence"/>
</dbReference>
<proteinExistence type="predicted"/>
<evidence type="ECO:0000313" key="3">
    <source>
        <dbReference type="EMBL" id="MRH73968.1"/>
    </source>
</evidence>
<reference evidence="4 5" key="1">
    <citation type="submission" date="2019-11" db="EMBL/GenBank/DDBJ databases">
        <title>First report of rice panicle blight caused by Xanthomonas sp. in Iran.</title>
        <authorList>
            <person name="Mirghasempour S.A."/>
            <person name="Huang S."/>
            <person name="Brady C.L."/>
            <person name="Studholme D.J."/>
        </authorList>
    </citation>
    <scope>NUCLEOTIDE SEQUENCE [LARGE SCALE GENOMIC DNA]</scope>
    <source>
        <strain evidence="2 5">ASD011</strain>
        <strain evidence="4">SAM114</strain>
    </source>
</reference>
<keyword evidence="4" id="KW-1185">Reference proteome</keyword>
<sequence length="166" mass="17010">MNFMQKKYGIALLSFSGIMGVALACSELPMPPLPPISVTLGDLPKFSDYSNPANAAFMSKLDASASKVLGEGTWVNNSYKGYVAYTFKMLMHSGRNIVYIEKPCGKTAKEVAKELQDQASNNSGGGGGGGNVGSGSGGGILIGGGCYGSCGGKMPVVDVGPPEQTS</sequence>
<dbReference type="PROSITE" id="PS51257">
    <property type="entry name" value="PROKAR_LIPOPROTEIN"/>
    <property type="match status" value="1"/>
</dbReference>
<protein>
    <recommendedName>
        <fullName evidence="6">Lipoprotein</fullName>
    </recommendedName>
</protein>
<accession>A0A6N7Q8M0</accession>
<reference evidence="3" key="2">
    <citation type="journal article" date="2020" name="Plant Dis.">
        <title>A Grain Rot of Rice in Iran Caused by a Xanthomonas Strain Closely Related to X. sacchari.</title>
        <authorList>
            <person name="Mirghasempour S.A."/>
            <person name="Huang S."/>
            <person name="Studholme D.J."/>
            <person name="Brady C.L."/>
        </authorList>
    </citation>
    <scope>NUCLEOTIDE SEQUENCE</scope>
    <source>
        <strain evidence="3">SAM114</strain>
    </source>
</reference>
<evidence type="ECO:0000313" key="5">
    <source>
        <dbReference type="Proteomes" id="UP000439314"/>
    </source>
</evidence>
<evidence type="ECO:0000313" key="4">
    <source>
        <dbReference type="Proteomes" id="UP000437931"/>
    </source>
</evidence>
<dbReference type="EMBL" id="WJPN01000003">
    <property type="protein sequence ID" value="MRG99636.1"/>
    <property type="molecule type" value="Genomic_DNA"/>
</dbReference>
<dbReference type="EMBL" id="WJPM01000003">
    <property type="protein sequence ID" value="MRH73968.1"/>
    <property type="molecule type" value="Genomic_DNA"/>
</dbReference>
<comment type="caution">
    <text evidence="2">The sequence shown here is derived from an EMBL/GenBank/DDBJ whole genome shotgun (WGS) entry which is preliminary data.</text>
</comment>
<organism evidence="2 5">
    <name type="scientific">Xanthomonas sontii</name>
    <dbReference type="NCBI Taxonomy" id="2650745"/>
    <lineage>
        <taxon>Bacteria</taxon>
        <taxon>Pseudomonadati</taxon>
        <taxon>Pseudomonadota</taxon>
        <taxon>Gammaproteobacteria</taxon>
        <taxon>Lysobacterales</taxon>
        <taxon>Lysobacteraceae</taxon>
        <taxon>Xanthomonas</taxon>
    </lineage>
</organism>
<feature type="signal peptide" evidence="1">
    <location>
        <begin position="1"/>
        <end position="24"/>
    </location>
</feature>
<name>A0A6N7Q8M0_9XANT</name>
<evidence type="ECO:0000256" key="1">
    <source>
        <dbReference type="SAM" id="SignalP"/>
    </source>
</evidence>
<gene>
    <name evidence="2" type="ORF">GIY21_04950</name>
    <name evidence="3" type="ORF">GIY22_04940</name>
</gene>
<feature type="chain" id="PRO_5026763082" description="Lipoprotein" evidence="1">
    <location>
        <begin position="25"/>
        <end position="166"/>
    </location>
</feature>